<name>A0A6I6K409_9BACT</name>
<evidence type="ECO:0000313" key="1">
    <source>
        <dbReference type="EMBL" id="QGY47337.1"/>
    </source>
</evidence>
<dbReference type="SUPFAM" id="SSF51126">
    <property type="entry name" value="Pectin lyase-like"/>
    <property type="match status" value="1"/>
</dbReference>
<accession>A0A6I6K409</accession>
<dbReference type="EMBL" id="CP046401">
    <property type="protein sequence ID" value="QGY47337.1"/>
    <property type="molecule type" value="Genomic_DNA"/>
</dbReference>
<evidence type="ECO:0000313" key="2">
    <source>
        <dbReference type="Proteomes" id="UP000428260"/>
    </source>
</evidence>
<proteinExistence type="predicted"/>
<organism evidence="1 2">
    <name type="scientific">Maribellus comscasis</name>
    <dbReference type="NCBI Taxonomy" id="2681766"/>
    <lineage>
        <taxon>Bacteria</taxon>
        <taxon>Pseudomonadati</taxon>
        <taxon>Bacteroidota</taxon>
        <taxon>Bacteroidia</taxon>
        <taxon>Marinilabiliales</taxon>
        <taxon>Prolixibacteraceae</taxon>
        <taxon>Maribellus</taxon>
    </lineage>
</organism>
<dbReference type="RefSeq" id="WP_158871109.1">
    <property type="nucleotide sequence ID" value="NZ_CP046401.1"/>
</dbReference>
<reference evidence="1 2" key="1">
    <citation type="submission" date="2019-11" db="EMBL/GenBank/DDBJ databases">
        <authorList>
            <person name="Zheng R.K."/>
            <person name="Sun C.M."/>
        </authorList>
    </citation>
    <scope>NUCLEOTIDE SEQUENCE [LARGE SCALE GENOMIC DNA]</scope>
    <source>
        <strain evidence="1 2">WC007</strain>
    </source>
</reference>
<dbReference type="Proteomes" id="UP000428260">
    <property type="component" value="Chromosome"/>
</dbReference>
<dbReference type="InterPro" id="IPR011050">
    <property type="entry name" value="Pectin_lyase_fold/virulence"/>
</dbReference>
<dbReference type="KEGG" id="mcos:GM418_27820"/>
<gene>
    <name evidence="1" type="ORF">GM418_27820</name>
</gene>
<keyword evidence="2" id="KW-1185">Reference proteome</keyword>
<protein>
    <submittedName>
        <fullName evidence="1">Uncharacterized protein</fullName>
    </submittedName>
</protein>
<dbReference type="AlphaFoldDB" id="A0A6I6K409"/>
<sequence length="336" mass="36460">MKKLILLPFIFVATLIYAQPRIVVQNGSASVYTNINDAILAANSGDTIYLPGGGFNISPVTIDKTLHWVGVGHYPDSTSATKATRIITSLVFTGNCDNSTFEGIYFTNSLSFGSSGNDAMNISIKRCRVGSTLNLRASSSDTVATNFVISESVMSTLNAYNASNCLIEKSMLFGGLNNFHQSFFDHNNFNYSGSYLLTYVNGCLFKNNIFSYYYGMRYTESCEFSYNLYSGALPYNPETSTHTGTNNITDVGGDNIYTTITGTNYSFSYDNDYKLKTGCPGIGAAEDGTDIGVYGTLLPYKEGAVPYYPHIRSVSVDSEASGGQLGVQITVAAQER</sequence>